<dbReference type="Pfam" id="PF14291">
    <property type="entry name" value="DUF4371"/>
    <property type="match status" value="1"/>
</dbReference>
<feature type="domain" description="HAT C-terminal dimerisation" evidence="1">
    <location>
        <begin position="363"/>
        <end position="421"/>
    </location>
</feature>
<dbReference type="InterPro" id="IPR012337">
    <property type="entry name" value="RNaseH-like_sf"/>
</dbReference>
<dbReference type="SUPFAM" id="SSF53098">
    <property type="entry name" value="Ribonuclease H-like"/>
    <property type="match status" value="1"/>
</dbReference>
<dbReference type="PANTHER" id="PTHR11697">
    <property type="entry name" value="GENERAL TRANSCRIPTION FACTOR 2-RELATED ZINC FINGER PROTEIN"/>
    <property type="match status" value="1"/>
</dbReference>
<evidence type="ECO:0000313" key="4">
    <source>
        <dbReference type="Proteomes" id="UP000015106"/>
    </source>
</evidence>
<evidence type="ECO:0008006" key="5">
    <source>
        <dbReference type="Google" id="ProtNLM"/>
    </source>
</evidence>
<proteinExistence type="predicted"/>
<keyword evidence="4" id="KW-1185">Reference proteome</keyword>
<evidence type="ECO:0000259" key="2">
    <source>
        <dbReference type="Pfam" id="PF14291"/>
    </source>
</evidence>
<dbReference type="InterPro" id="IPR008906">
    <property type="entry name" value="HATC_C_dom"/>
</dbReference>
<feature type="domain" description="DUF4371" evidence="2">
    <location>
        <begin position="2"/>
        <end position="109"/>
    </location>
</feature>
<evidence type="ECO:0000259" key="1">
    <source>
        <dbReference type="Pfam" id="PF05699"/>
    </source>
</evidence>
<accession>A0A8R7VAZ0</accession>
<reference evidence="4" key="1">
    <citation type="journal article" date="2013" name="Nature">
        <title>Draft genome of the wheat A-genome progenitor Triticum urartu.</title>
        <authorList>
            <person name="Ling H.Q."/>
            <person name="Zhao S."/>
            <person name="Liu D."/>
            <person name="Wang J."/>
            <person name="Sun H."/>
            <person name="Zhang C."/>
            <person name="Fan H."/>
            <person name="Li D."/>
            <person name="Dong L."/>
            <person name="Tao Y."/>
            <person name="Gao C."/>
            <person name="Wu H."/>
            <person name="Li Y."/>
            <person name="Cui Y."/>
            <person name="Guo X."/>
            <person name="Zheng S."/>
            <person name="Wang B."/>
            <person name="Yu K."/>
            <person name="Liang Q."/>
            <person name="Yang W."/>
            <person name="Lou X."/>
            <person name="Chen J."/>
            <person name="Feng M."/>
            <person name="Jian J."/>
            <person name="Zhang X."/>
            <person name="Luo G."/>
            <person name="Jiang Y."/>
            <person name="Liu J."/>
            <person name="Wang Z."/>
            <person name="Sha Y."/>
            <person name="Zhang B."/>
            <person name="Wu H."/>
            <person name="Tang D."/>
            <person name="Shen Q."/>
            <person name="Xue P."/>
            <person name="Zou S."/>
            <person name="Wang X."/>
            <person name="Liu X."/>
            <person name="Wang F."/>
            <person name="Yang Y."/>
            <person name="An X."/>
            <person name="Dong Z."/>
            <person name="Zhang K."/>
            <person name="Zhang X."/>
            <person name="Luo M.C."/>
            <person name="Dvorak J."/>
            <person name="Tong Y."/>
            <person name="Wang J."/>
            <person name="Yang H."/>
            <person name="Li Z."/>
            <person name="Wang D."/>
            <person name="Zhang A."/>
            <person name="Wang J."/>
        </authorList>
    </citation>
    <scope>NUCLEOTIDE SEQUENCE</scope>
    <source>
        <strain evidence="4">cv. G1812</strain>
    </source>
</reference>
<dbReference type="PANTHER" id="PTHR11697:SF230">
    <property type="entry name" value="ZINC FINGER, MYM DOMAIN CONTAINING 1"/>
    <property type="match status" value="1"/>
</dbReference>
<reference evidence="3" key="2">
    <citation type="submission" date="2022-06" db="UniProtKB">
        <authorList>
            <consortium name="EnsemblPlants"/>
        </authorList>
    </citation>
    <scope>IDENTIFICATION</scope>
</reference>
<dbReference type="AlphaFoldDB" id="A0A8R7VAZ0"/>
<dbReference type="Gramene" id="TuG1812S0000671200.01.T01">
    <property type="protein sequence ID" value="TuG1812S0000671200.01.T01"/>
    <property type="gene ID" value="TuG1812S0000671200.01"/>
</dbReference>
<dbReference type="Proteomes" id="UP000015106">
    <property type="component" value="Unassembled WGS sequence"/>
</dbReference>
<name>A0A8R7VAZ0_TRIUA</name>
<sequence length="444" mass="50656">MIQKDIAECFAKQILHSILEEIGDGVFSLLVDESRDVAGKEQMVVVLRYAGKCGSAKESLVGLVHVKETTSKYLKSAIDDLFAELSLSLKQVRGQGYDGASNMRGEFNGLQSLIMRENNTAYYVHCFAHQLQLVVVAVVRKHKWIGNFFDMISVLLNVVSGSSKRKDMIRDKYKEQVRGALGCGLLQSGTGLNQELALQRPDCVQSTKDTLNDLRRNGWESVLGEAYAFGDKHEISKLEMEEQYVNPKKPRQKTGITNKHHYEMDCFNDVIDWLLQELDNRFNEKNSKLLICLAALSPKESFKDFNLEHLMDIARLYPKDFDDGELRDLTHHLRLYIADVRVDGRFSGINNICELSQKMVETKKHIVYPLVYRLVNLALVLPVATATVERCFSGMKIVKTFLRNRLGDDALNHNLICYVEKEEMRKVTNDAVIDHFEVMNERRG</sequence>
<dbReference type="EnsemblPlants" id="TuG1812S0000671200.01.T01">
    <property type="protein sequence ID" value="TuG1812S0000671200.01.T01"/>
    <property type="gene ID" value="TuG1812S0000671200.01"/>
</dbReference>
<protein>
    <recommendedName>
        <fullName evidence="5">Zinc finger MYM-type protein 1</fullName>
    </recommendedName>
</protein>
<organism evidence="3 4">
    <name type="scientific">Triticum urartu</name>
    <name type="common">Red wild einkorn</name>
    <name type="synonym">Crithodium urartu</name>
    <dbReference type="NCBI Taxonomy" id="4572"/>
    <lineage>
        <taxon>Eukaryota</taxon>
        <taxon>Viridiplantae</taxon>
        <taxon>Streptophyta</taxon>
        <taxon>Embryophyta</taxon>
        <taxon>Tracheophyta</taxon>
        <taxon>Spermatophyta</taxon>
        <taxon>Magnoliopsida</taxon>
        <taxon>Liliopsida</taxon>
        <taxon>Poales</taxon>
        <taxon>Poaceae</taxon>
        <taxon>BOP clade</taxon>
        <taxon>Pooideae</taxon>
        <taxon>Triticodae</taxon>
        <taxon>Triticeae</taxon>
        <taxon>Triticinae</taxon>
        <taxon>Triticum</taxon>
    </lineage>
</organism>
<dbReference type="Pfam" id="PF05699">
    <property type="entry name" value="Dimer_Tnp_hAT"/>
    <property type="match status" value="1"/>
</dbReference>
<dbReference type="InterPro" id="IPR025398">
    <property type="entry name" value="DUF4371"/>
</dbReference>
<dbReference type="GO" id="GO:0046983">
    <property type="term" value="F:protein dimerization activity"/>
    <property type="evidence" value="ECO:0007669"/>
    <property type="project" value="InterPro"/>
</dbReference>
<dbReference type="InterPro" id="IPR055298">
    <property type="entry name" value="AtLOH3-like"/>
</dbReference>
<evidence type="ECO:0000313" key="3">
    <source>
        <dbReference type="EnsemblPlants" id="TuG1812S0000671200.01.T01"/>
    </source>
</evidence>